<name>G8R1N4_OWEHD</name>
<protein>
    <submittedName>
        <fullName evidence="1">Uncharacterized protein</fullName>
    </submittedName>
</protein>
<organism evidence="1 2">
    <name type="scientific">Owenweeksia hongkongensis (strain DSM 17368 / CIP 108786 / JCM 12287 / NRRL B-23963 / UST20020801)</name>
    <dbReference type="NCBI Taxonomy" id="926562"/>
    <lineage>
        <taxon>Bacteria</taxon>
        <taxon>Pseudomonadati</taxon>
        <taxon>Bacteroidota</taxon>
        <taxon>Flavobacteriia</taxon>
        <taxon>Flavobacteriales</taxon>
        <taxon>Owenweeksiaceae</taxon>
        <taxon>Owenweeksia</taxon>
    </lineage>
</organism>
<dbReference type="KEGG" id="oho:Oweho_1830"/>
<dbReference type="AlphaFoldDB" id="G8R1N4"/>
<dbReference type="EMBL" id="CP003156">
    <property type="protein sequence ID" value="AEV32810.1"/>
    <property type="molecule type" value="Genomic_DNA"/>
</dbReference>
<reference evidence="1 2" key="1">
    <citation type="journal article" date="2012" name="Stand. Genomic Sci.">
        <title>Genome sequence of the orange-pigmented seawater bacterium Owenweeksia hongkongensis type strain (UST20020801(T)).</title>
        <authorList>
            <person name="Riedel T."/>
            <person name="Held B."/>
            <person name="Nolan M."/>
            <person name="Lucas S."/>
            <person name="Lapidus A."/>
            <person name="Tice H."/>
            <person name="Del Rio T.G."/>
            <person name="Cheng J.F."/>
            <person name="Han C."/>
            <person name="Tapia R."/>
            <person name="Goodwin L.A."/>
            <person name="Pitluck S."/>
            <person name="Liolios K."/>
            <person name="Mavromatis K."/>
            <person name="Pagani I."/>
            <person name="Ivanova N."/>
            <person name="Mikhailova N."/>
            <person name="Pati A."/>
            <person name="Chen A."/>
            <person name="Palaniappan K."/>
            <person name="Rohde M."/>
            <person name="Tindall B.J."/>
            <person name="Detter J.C."/>
            <person name="Goker M."/>
            <person name="Woyke T."/>
            <person name="Bristow J."/>
            <person name="Eisen J.A."/>
            <person name="Markowitz V."/>
            <person name="Hugenholtz P."/>
            <person name="Klenk H.P."/>
            <person name="Kyrpides N.C."/>
        </authorList>
    </citation>
    <scope>NUCLEOTIDE SEQUENCE</scope>
    <source>
        <strain evidence="2">DSM 17368 / JCM 12287 / NRRL B-23963</strain>
    </source>
</reference>
<dbReference type="STRING" id="926562.Oweho_1830"/>
<dbReference type="eggNOG" id="COG3595">
    <property type="taxonomic scope" value="Bacteria"/>
</dbReference>
<dbReference type="Proteomes" id="UP000005631">
    <property type="component" value="Chromosome"/>
</dbReference>
<sequence length="441" mass="48463">MKTLISYTKFVLAVAVIVFALPLSAKGLRSTITDTKVIKKSFDVNADAQFNLTGREADINITTWNQNKVEVTVTIIVEAFEQEELDKMLDALVPNITGSRTNVTVEGPPCGQQETVIGNRRRIKMNNEVYKIKSYRFKYDIKMPATNHVNLKNRFGNVNMDRHTAMVDLELYECELKGSGINSLSTVANLRFTDGSLGSTKALDLKIYEGDVILQEATAMTLDCKFSNFNITRVQDANLSAYESNVDLGVTNIVSAKQNFGKLKIAEAKILNLKSYELKLEAGQVETLNFSDCKFSKFTFGQAGKVTVTSAYECTMTIGQLQSMTIDAKFSTLNIGQLETSVVLTGYESSLNIGSVSKNFTKLSVDGKFCSANINLSKGAGYNLNADLSFGSLQFPKENMENLKVNKEGNKVSVSGKTRAYNGNTSISLKGYETSVNLTSN</sequence>
<dbReference type="OrthoDB" id="1117657at2"/>
<evidence type="ECO:0000313" key="2">
    <source>
        <dbReference type="Proteomes" id="UP000005631"/>
    </source>
</evidence>
<dbReference type="HOGENOM" id="CLU_620876_0_0_10"/>
<proteinExistence type="predicted"/>
<keyword evidence="2" id="KW-1185">Reference proteome</keyword>
<evidence type="ECO:0000313" key="1">
    <source>
        <dbReference type="EMBL" id="AEV32810.1"/>
    </source>
</evidence>
<accession>G8R1N4</accession>
<dbReference type="RefSeq" id="WP_014202166.1">
    <property type="nucleotide sequence ID" value="NC_016599.1"/>
</dbReference>
<gene>
    <name evidence="1" type="ordered locus">Oweho_1830</name>
</gene>